<evidence type="ECO:0000259" key="2">
    <source>
        <dbReference type="PROSITE" id="PS50853"/>
    </source>
</evidence>
<evidence type="ECO:0000256" key="1">
    <source>
        <dbReference type="SAM" id="SignalP"/>
    </source>
</evidence>
<feature type="signal peptide" evidence="1">
    <location>
        <begin position="1"/>
        <end position="33"/>
    </location>
</feature>
<dbReference type="InterPro" id="IPR008963">
    <property type="entry name" value="Purple_acid_Pase-like_N"/>
</dbReference>
<name>A0A537L7L3_9BACT</name>
<feature type="domain" description="Fibronectin type-III" evidence="2">
    <location>
        <begin position="146"/>
        <end position="235"/>
    </location>
</feature>
<organism evidence="3 4">
    <name type="scientific">Candidatus Segetimicrobium genomatis</name>
    <dbReference type="NCBI Taxonomy" id="2569760"/>
    <lineage>
        <taxon>Bacteria</taxon>
        <taxon>Bacillati</taxon>
        <taxon>Candidatus Sysuimicrobiota</taxon>
        <taxon>Candidatus Sysuimicrobiia</taxon>
        <taxon>Candidatus Sysuimicrobiales</taxon>
        <taxon>Candidatus Segetimicrobiaceae</taxon>
        <taxon>Candidatus Segetimicrobium</taxon>
    </lineage>
</organism>
<sequence>MFSGDRSPVSRVGRALLFACVAAIPSLVLTANAASAFSDDPLVPHSTVVKAAHITETRAAIDSLRVARGLATFAWTDPTLVPGSAPVKVVHLTELRTALNQAYVAAGRTPPTYTDPLVARLTVINALHLNELRTAATVANDTTPPVISGVTASSITSSGATIAWVTNEASDSQVNYGLTTAYGSSTPVNASLVTSHLVTLSGLAGSQLYHFRVRSRDAAGNLATSTDFTFTTLDGTPPSVSITAPTAGATVSGTVPVAASATDNVGVIGVQFKLDGANLGTEDTTAPYSISWNTSGVADGGHTLTALARDAAGNRTLASVTVTVANTAPPPAGGIAARYPGDLGIETDPDVILVEQFEEPTLLDLFSRWTDILNGSAMSFSSDVPPGSPGVRSLNIPWVGGGVNNGGHLYKLLIPGVDDTLYVRYYIKYPTSGKYQHSGIWMGGYTPPLAWPNPQAGIKPTGSDRFSASGEQNPLTSRFDHYDYWMNMRQSADGNYWGNLLLNAPTVQAKTGQWMCVEQMVKLNNPVTSFNGEHAIWLDGVKVSHLGQGFPNGSWSGGIFTQDPSGSPFEGFRWRSDSTLNLNWIWLQVYASTDPAGFSSSIRFDHVVVARSYIGCLASGTPDSTPPAVSITAPAAAATVAGTITVAASATDNVGVVGVQFKLDGANLGSEDTTAPYSISWNTNGAADGSHTLTAVARDAAGNTTTSAGLTVTVSNGAPPPSAGWPNEPAGLIVLTDWGFDQDVPIGFPLDVTIPSSPGWRVVYEVSPGTAHGYAQRVSDSSAPFSPSSVYD</sequence>
<dbReference type="CDD" id="cd00063">
    <property type="entry name" value="FN3"/>
    <property type="match status" value="1"/>
</dbReference>
<dbReference type="GO" id="GO:0003993">
    <property type="term" value="F:acid phosphatase activity"/>
    <property type="evidence" value="ECO:0007669"/>
    <property type="project" value="InterPro"/>
</dbReference>
<dbReference type="Gene3D" id="2.60.40.10">
    <property type="entry name" value="Immunoglobulins"/>
    <property type="match status" value="3"/>
</dbReference>
<evidence type="ECO:0000313" key="4">
    <source>
        <dbReference type="Proteomes" id="UP000319353"/>
    </source>
</evidence>
<dbReference type="Pfam" id="PF17957">
    <property type="entry name" value="Big_7"/>
    <property type="match status" value="2"/>
</dbReference>
<evidence type="ECO:0000313" key="3">
    <source>
        <dbReference type="EMBL" id="TMJ04015.1"/>
    </source>
</evidence>
<feature type="non-terminal residue" evidence="3">
    <location>
        <position position="792"/>
    </location>
</feature>
<dbReference type="SUPFAM" id="SSF49363">
    <property type="entry name" value="Purple acid phosphatase, N-terminal domain"/>
    <property type="match status" value="1"/>
</dbReference>
<dbReference type="SMART" id="SM00060">
    <property type="entry name" value="FN3"/>
    <property type="match status" value="1"/>
</dbReference>
<reference evidence="3 4" key="1">
    <citation type="journal article" date="2019" name="Nat. Microbiol.">
        <title>Mediterranean grassland soil C-N compound turnover is dependent on rainfall and depth, and is mediated by genomically divergent microorganisms.</title>
        <authorList>
            <person name="Diamond S."/>
            <person name="Andeer P.F."/>
            <person name="Li Z."/>
            <person name="Crits-Christoph A."/>
            <person name="Burstein D."/>
            <person name="Anantharaman K."/>
            <person name="Lane K.R."/>
            <person name="Thomas B.C."/>
            <person name="Pan C."/>
            <person name="Northen T.R."/>
            <person name="Banfield J.F."/>
        </authorList>
    </citation>
    <scope>NUCLEOTIDE SEQUENCE [LARGE SCALE GENOMIC DNA]</scope>
    <source>
        <strain evidence="3">NP_4</strain>
    </source>
</reference>
<dbReference type="InterPro" id="IPR013783">
    <property type="entry name" value="Ig-like_fold"/>
</dbReference>
<accession>A0A537L7L3</accession>
<keyword evidence="1" id="KW-0732">Signal</keyword>
<gene>
    <name evidence="3" type="ORF">E6H01_04545</name>
</gene>
<dbReference type="Gene3D" id="2.60.120.200">
    <property type="match status" value="1"/>
</dbReference>
<dbReference type="PROSITE" id="PS50853">
    <property type="entry name" value="FN3"/>
    <property type="match status" value="1"/>
</dbReference>
<dbReference type="AlphaFoldDB" id="A0A537L7L3"/>
<protein>
    <recommendedName>
        <fullName evidence="2">Fibronectin type-III domain-containing protein</fullName>
    </recommendedName>
</protein>
<dbReference type="GO" id="GO:0046872">
    <property type="term" value="F:metal ion binding"/>
    <property type="evidence" value="ECO:0007669"/>
    <property type="project" value="InterPro"/>
</dbReference>
<dbReference type="Proteomes" id="UP000319353">
    <property type="component" value="Unassembled WGS sequence"/>
</dbReference>
<proteinExistence type="predicted"/>
<dbReference type="InterPro" id="IPR003961">
    <property type="entry name" value="FN3_dom"/>
</dbReference>
<comment type="caution">
    <text evidence="3">The sequence shown here is derived from an EMBL/GenBank/DDBJ whole genome shotgun (WGS) entry which is preliminary data.</text>
</comment>
<feature type="chain" id="PRO_5022111789" description="Fibronectin type-III domain-containing protein" evidence="1">
    <location>
        <begin position="34"/>
        <end position="792"/>
    </location>
</feature>
<dbReference type="EMBL" id="VBAL01000050">
    <property type="protein sequence ID" value="TMJ04015.1"/>
    <property type="molecule type" value="Genomic_DNA"/>
</dbReference>